<accession>A0A371IGI6</accession>
<gene>
    <name evidence="8" type="primary">NPK1</name>
    <name evidence="8" type="ORF">CR513_00875</name>
</gene>
<evidence type="ECO:0000256" key="3">
    <source>
        <dbReference type="ARBA" id="ARBA00022777"/>
    </source>
</evidence>
<keyword evidence="6" id="KW-0723">Serine/threonine-protein kinase</keyword>
<feature type="domain" description="Protein kinase" evidence="7">
    <location>
        <begin position="15"/>
        <end position="268"/>
    </location>
</feature>
<dbReference type="GO" id="GO:0007165">
    <property type="term" value="P:signal transduction"/>
    <property type="evidence" value="ECO:0007669"/>
    <property type="project" value="TreeGrafter"/>
</dbReference>
<dbReference type="SUPFAM" id="SSF56112">
    <property type="entry name" value="Protein kinase-like (PK-like)"/>
    <property type="match status" value="1"/>
</dbReference>
<evidence type="ECO:0000313" key="9">
    <source>
        <dbReference type="Proteomes" id="UP000257109"/>
    </source>
</evidence>
<organism evidence="8 9">
    <name type="scientific">Mucuna pruriens</name>
    <name type="common">Velvet bean</name>
    <name type="synonym">Dolichos pruriens</name>
    <dbReference type="NCBI Taxonomy" id="157652"/>
    <lineage>
        <taxon>Eukaryota</taxon>
        <taxon>Viridiplantae</taxon>
        <taxon>Streptophyta</taxon>
        <taxon>Embryophyta</taxon>
        <taxon>Tracheophyta</taxon>
        <taxon>Spermatophyta</taxon>
        <taxon>Magnoliopsida</taxon>
        <taxon>eudicotyledons</taxon>
        <taxon>Gunneridae</taxon>
        <taxon>Pentapetalae</taxon>
        <taxon>rosids</taxon>
        <taxon>fabids</taxon>
        <taxon>Fabales</taxon>
        <taxon>Fabaceae</taxon>
        <taxon>Papilionoideae</taxon>
        <taxon>50 kb inversion clade</taxon>
        <taxon>NPAAA clade</taxon>
        <taxon>indigoferoid/millettioid clade</taxon>
        <taxon>Phaseoleae</taxon>
        <taxon>Mucuna</taxon>
    </lineage>
</organism>
<evidence type="ECO:0000313" key="8">
    <source>
        <dbReference type="EMBL" id="RDY14103.1"/>
    </source>
</evidence>
<feature type="non-terminal residue" evidence="8">
    <location>
        <position position="1"/>
    </location>
</feature>
<dbReference type="STRING" id="157652.A0A371IGI6"/>
<dbReference type="InterPro" id="IPR000719">
    <property type="entry name" value="Prot_kinase_dom"/>
</dbReference>
<evidence type="ECO:0000256" key="1">
    <source>
        <dbReference type="ARBA" id="ARBA00022679"/>
    </source>
</evidence>
<evidence type="ECO:0000256" key="6">
    <source>
        <dbReference type="RuleBase" id="RU000304"/>
    </source>
</evidence>
<dbReference type="PROSITE" id="PS00108">
    <property type="entry name" value="PROTEIN_KINASE_ST"/>
    <property type="match status" value="1"/>
</dbReference>
<evidence type="ECO:0000256" key="4">
    <source>
        <dbReference type="ARBA" id="ARBA00022840"/>
    </source>
</evidence>
<dbReference type="InterPro" id="IPR011009">
    <property type="entry name" value="Kinase-like_dom_sf"/>
</dbReference>
<keyword evidence="3 8" id="KW-0418">Kinase</keyword>
<comment type="caution">
    <text evidence="8">The sequence shown here is derived from an EMBL/GenBank/DDBJ whole genome shotgun (WGS) entry which is preliminary data.</text>
</comment>
<evidence type="ECO:0000256" key="2">
    <source>
        <dbReference type="ARBA" id="ARBA00022741"/>
    </source>
</evidence>
<comment type="similarity">
    <text evidence="6">Belongs to the protein kinase superfamily.</text>
</comment>
<keyword evidence="2 5" id="KW-0547">Nucleotide-binding</keyword>
<dbReference type="CDD" id="cd06606">
    <property type="entry name" value="STKc_MAPKKK"/>
    <property type="match status" value="1"/>
</dbReference>
<evidence type="ECO:0000259" key="7">
    <source>
        <dbReference type="PROSITE" id="PS50011"/>
    </source>
</evidence>
<dbReference type="Gene3D" id="1.10.510.10">
    <property type="entry name" value="Transferase(Phosphotransferase) domain 1"/>
    <property type="match status" value="1"/>
</dbReference>
<dbReference type="PROSITE" id="PS00107">
    <property type="entry name" value="PROTEIN_KINASE_ATP"/>
    <property type="match status" value="1"/>
</dbReference>
<dbReference type="Proteomes" id="UP000257109">
    <property type="component" value="Unassembled WGS sequence"/>
</dbReference>
<dbReference type="InterPro" id="IPR008271">
    <property type="entry name" value="Ser/Thr_kinase_AS"/>
</dbReference>
<dbReference type="Pfam" id="PF00069">
    <property type="entry name" value="Pkinase"/>
    <property type="match status" value="1"/>
</dbReference>
<name>A0A371IGI6_MUCPR</name>
<dbReference type="PANTHER" id="PTHR48011">
    <property type="entry name" value="CCR4-NOT TRANSCRIPTIONAL COMPLEX SUBUNIT CAF120-RELATED"/>
    <property type="match status" value="1"/>
</dbReference>
<feature type="binding site" evidence="5">
    <location>
        <position position="44"/>
    </location>
    <ligand>
        <name>ATP</name>
        <dbReference type="ChEBI" id="CHEBI:30616"/>
    </ligand>
</feature>
<dbReference type="InterPro" id="IPR017441">
    <property type="entry name" value="Protein_kinase_ATP_BS"/>
</dbReference>
<dbReference type="FunFam" id="1.10.510.10:FF:000466">
    <property type="entry name" value="MAP kinase kinase kinase18"/>
    <property type="match status" value="1"/>
</dbReference>
<dbReference type="InterPro" id="IPR052751">
    <property type="entry name" value="Plant_MAPKKK"/>
</dbReference>
<reference evidence="8" key="1">
    <citation type="submission" date="2018-05" db="EMBL/GenBank/DDBJ databases">
        <title>Draft genome of Mucuna pruriens seed.</title>
        <authorList>
            <person name="Nnadi N.E."/>
            <person name="Vos R."/>
            <person name="Hasami M.H."/>
            <person name="Devisetty U.K."/>
            <person name="Aguiy J.C."/>
        </authorList>
    </citation>
    <scope>NUCLEOTIDE SEQUENCE [LARGE SCALE GENOMIC DNA]</scope>
    <source>
        <strain evidence="8">JCA_2017</strain>
    </source>
</reference>
<dbReference type="EMBL" id="QJKJ01000131">
    <property type="protein sequence ID" value="RDY14103.1"/>
    <property type="molecule type" value="Genomic_DNA"/>
</dbReference>
<sequence>MGAIRQWVGPKPSEWMKGKVVGCGSFSTVHLAMNKSTGGLFVVKSPHEGVGRDALDKEIKILRTLNSSPYIVQCLGIQEDQGKLNIFMEYMAGGSLADVAHKFGGSLDEKVVRIYTREILHGINHLHQHGIVHCDLKCNNVLLGSSGNIKLADFGCAKRVKDLANSWQSIGGTPLWMAPEVLRNESLDFAADIWSLGCTVIEMATGKPPWANQLSNPITAVLNIAHGDRIPHFPSHFSKDGLDFLSRCMDREPKNRSTVKELLCHPFVSTTPREQYASSPASVLEGQNFRDTYDLDELEGSEGNNFSETTSFAFHDDDPKGIPTHALIWYPFSSLQ</sequence>
<keyword evidence="9" id="KW-1185">Reference proteome</keyword>
<dbReference type="PANTHER" id="PTHR48011:SF5">
    <property type="entry name" value="PROTEIN KINASE DOMAIN-CONTAINING PROTEIN"/>
    <property type="match status" value="1"/>
</dbReference>
<protein>
    <submittedName>
        <fullName evidence="8">Mitogen-activated protein kinase kinase kinase NPK1</fullName>
    </submittedName>
</protein>
<proteinExistence type="inferred from homology"/>
<keyword evidence="4 5" id="KW-0067">ATP-binding</keyword>
<dbReference type="OrthoDB" id="275301at2759"/>
<dbReference type="PROSITE" id="PS50011">
    <property type="entry name" value="PROTEIN_KINASE_DOM"/>
    <property type="match status" value="1"/>
</dbReference>
<dbReference type="GO" id="GO:0005524">
    <property type="term" value="F:ATP binding"/>
    <property type="evidence" value="ECO:0007669"/>
    <property type="project" value="UniProtKB-UniRule"/>
</dbReference>
<keyword evidence="1" id="KW-0808">Transferase</keyword>
<dbReference type="GO" id="GO:0004674">
    <property type="term" value="F:protein serine/threonine kinase activity"/>
    <property type="evidence" value="ECO:0007669"/>
    <property type="project" value="UniProtKB-KW"/>
</dbReference>
<dbReference type="AlphaFoldDB" id="A0A371IGI6"/>
<evidence type="ECO:0000256" key="5">
    <source>
        <dbReference type="PROSITE-ProRule" id="PRU10141"/>
    </source>
</evidence>
<dbReference type="SMART" id="SM00220">
    <property type="entry name" value="S_TKc"/>
    <property type="match status" value="1"/>
</dbReference>